<proteinExistence type="predicted"/>
<dbReference type="AlphaFoldDB" id="A0A561S974"/>
<organism evidence="1 2">
    <name type="scientific">Kitasatospora viridis</name>
    <dbReference type="NCBI Taxonomy" id="281105"/>
    <lineage>
        <taxon>Bacteria</taxon>
        <taxon>Bacillati</taxon>
        <taxon>Actinomycetota</taxon>
        <taxon>Actinomycetes</taxon>
        <taxon>Kitasatosporales</taxon>
        <taxon>Streptomycetaceae</taxon>
        <taxon>Kitasatospora</taxon>
    </lineage>
</organism>
<reference evidence="1 2" key="1">
    <citation type="submission" date="2019-06" db="EMBL/GenBank/DDBJ databases">
        <title>Sequencing the genomes of 1000 actinobacteria strains.</title>
        <authorList>
            <person name="Klenk H.-P."/>
        </authorList>
    </citation>
    <scope>NUCLEOTIDE SEQUENCE [LARGE SCALE GENOMIC DNA]</scope>
    <source>
        <strain evidence="1 2">DSM 44826</strain>
    </source>
</reference>
<keyword evidence="2" id="KW-1185">Reference proteome</keyword>
<evidence type="ECO:0000313" key="1">
    <source>
        <dbReference type="EMBL" id="TWF71421.1"/>
    </source>
</evidence>
<dbReference type="Proteomes" id="UP000317940">
    <property type="component" value="Unassembled WGS sequence"/>
</dbReference>
<gene>
    <name evidence="1" type="ORF">FHX73_1951</name>
</gene>
<evidence type="ECO:0000313" key="2">
    <source>
        <dbReference type="Proteomes" id="UP000317940"/>
    </source>
</evidence>
<name>A0A561S974_9ACTN</name>
<accession>A0A561S974</accession>
<sequence length="190" mass="20869">MSSRVEKFFAHLERVTAEAEPRFLPTPSSRPGLPGVTSVVYRGLPEPGMLTAVTYGLSLAEHAAWRHGRPELCLSVSSPDEGWAHALGFVAERMRGVCPFSYGDVVDLGERICGESPMTAFVVFAPAVLAKEDCLRIDVSAPGHTGPDLVNVQGVYPIHEVERQYVAERGFGALWQHEWDPYDVQRPPVV</sequence>
<dbReference type="OrthoDB" id="2902204at2"/>
<dbReference type="EMBL" id="VIWT01000009">
    <property type="protein sequence ID" value="TWF71421.1"/>
    <property type="molecule type" value="Genomic_DNA"/>
</dbReference>
<comment type="caution">
    <text evidence="1">The sequence shown here is derived from an EMBL/GenBank/DDBJ whole genome shotgun (WGS) entry which is preliminary data.</text>
</comment>
<dbReference type="RefSeq" id="WP_145911635.1">
    <property type="nucleotide sequence ID" value="NZ_BAAAMZ010000028.1"/>
</dbReference>
<protein>
    <submittedName>
        <fullName evidence="1">Suppressor of fused protein SUFU</fullName>
    </submittedName>
</protein>